<dbReference type="Proteomes" id="UP000618445">
    <property type="component" value="Unassembled WGS sequence"/>
</dbReference>
<name>A0ABR8CFU7_9CYAN</name>
<feature type="transmembrane region" description="Helical" evidence="6">
    <location>
        <begin position="67"/>
        <end position="87"/>
    </location>
</feature>
<evidence type="ECO:0000256" key="6">
    <source>
        <dbReference type="RuleBase" id="RU365102"/>
    </source>
</evidence>
<dbReference type="PANTHER" id="PTHR12608:SF1">
    <property type="entry name" value="TRANSMEMBRANE PROTEIN 165"/>
    <property type="match status" value="1"/>
</dbReference>
<comment type="caution">
    <text evidence="6">Lacks conserved residue(s) required for the propagation of feature annotation.</text>
</comment>
<dbReference type="InterPro" id="IPR001727">
    <property type="entry name" value="GDT1-like"/>
</dbReference>
<evidence type="ECO:0000256" key="1">
    <source>
        <dbReference type="ARBA" id="ARBA00004141"/>
    </source>
</evidence>
<dbReference type="Pfam" id="PF01169">
    <property type="entry name" value="GDT1"/>
    <property type="match status" value="1"/>
</dbReference>
<comment type="subcellular location">
    <subcellularLocation>
        <location evidence="1 6">Membrane</location>
        <topology evidence="1 6">Multi-pass membrane protein</topology>
    </subcellularLocation>
</comment>
<evidence type="ECO:0000313" key="8">
    <source>
        <dbReference type="Proteomes" id="UP000618445"/>
    </source>
</evidence>
<keyword evidence="3 6" id="KW-0812">Transmembrane</keyword>
<proteinExistence type="inferred from homology"/>
<reference evidence="7 8" key="1">
    <citation type="journal article" date="2020" name="ISME J.">
        <title>Comparative genomics reveals insights into cyanobacterial evolution and habitat adaptation.</title>
        <authorList>
            <person name="Chen M.Y."/>
            <person name="Teng W.K."/>
            <person name="Zhao L."/>
            <person name="Hu C.X."/>
            <person name="Zhou Y.K."/>
            <person name="Han B.P."/>
            <person name="Song L.R."/>
            <person name="Shu W.S."/>
        </authorList>
    </citation>
    <scope>NUCLEOTIDE SEQUENCE [LARGE SCALE GENOMIC DNA]</scope>
    <source>
        <strain evidence="7 8">FACHB-1050</strain>
    </source>
</reference>
<dbReference type="RefSeq" id="WP_190581908.1">
    <property type="nucleotide sequence ID" value="NZ_CAWPQU010000057.1"/>
</dbReference>
<protein>
    <recommendedName>
        <fullName evidence="6">GDT1 family protein</fullName>
    </recommendedName>
</protein>
<evidence type="ECO:0000256" key="5">
    <source>
        <dbReference type="ARBA" id="ARBA00023136"/>
    </source>
</evidence>
<comment type="caution">
    <text evidence="7">The sequence shown here is derived from an EMBL/GenBank/DDBJ whole genome shotgun (WGS) entry which is preliminary data.</text>
</comment>
<evidence type="ECO:0000256" key="4">
    <source>
        <dbReference type="ARBA" id="ARBA00022989"/>
    </source>
</evidence>
<keyword evidence="5 6" id="KW-0472">Membrane</keyword>
<comment type="similarity">
    <text evidence="2 6">Belongs to the GDT1 family.</text>
</comment>
<organism evidence="7 8">
    <name type="scientific">Phormidium tenue FACHB-1050</name>
    <dbReference type="NCBI Taxonomy" id="2692857"/>
    <lineage>
        <taxon>Bacteria</taxon>
        <taxon>Bacillati</taxon>
        <taxon>Cyanobacteriota</taxon>
        <taxon>Cyanophyceae</taxon>
        <taxon>Oscillatoriophycideae</taxon>
        <taxon>Oscillatoriales</taxon>
        <taxon>Oscillatoriaceae</taxon>
        <taxon>Phormidium</taxon>
    </lineage>
</organism>
<evidence type="ECO:0000313" key="7">
    <source>
        <dbReference type="EMBL" id="MBD2319668.1"/>
    </source>
</evidence>
<evidence type="ECO:0000256" key="2">
    <source>
        <dbReference type="ARBA" id="ARBA00009190"/>
    </source>
</evidence>
<keyword evidence="8" id="KW-1185">Reference proteome</keyword>
<dbReference type="PANTHER" id="PTHR12608">
    <property type="entry name" value="TRANSMEMBRANE PROTEIN HTP-1 RELATED"/>
    <property type="match status" value="1"/>
</dbReference>
<feature type="transmembrane region" description="Helical" evidence="6">
    <location>
        <begin position="99"/>
        <end position="120"/>
    </location>
</feature>
<accession>A0ABR8CFU7</accession>
<keyword evidence="4 6" id="KW-1133">Transmembrane helix</keyword>
<gene>
    <name evidence="7" type="ORF">H6G05_22875</name>
</gene>
<dbReference type="EMBL" id="JACJQY010000060">
    <property type="protein sequence ID" value="MBD2319668.1"/>
    <property type="molecule type" value="Genomic_DNA"/>
</dbReference>
<sequence length="121" mass="13049">MMSAKPELNNQELQPAQVIIASPVKSQMKSEHWQIITTTFITVFLAEVGDKTQLSVLVMSAQSHQPWIVFAGAAIALVSTSLLGVIAGKWLAKTFSPSLLNTLAGLSFLILSLSLLWEAIA</sequence>
<evidence type="ECO:0000256" key="3">
    <source>
        <dbReference type="ARBA" id="ARBA00022692"/>
    </source>
</evidence>